<proteinExistence type="predicted"/>
<dbReference type="Proteomes" id="UP000250675">
    <property type="component" value="Unassembled WGS sequence"/>
</dbReference>
<dbReference type="InterPro" id="IPR033379">
    <property type="entry name" value="Acid_Pase_AS"/>
</dbReference>
<dbReference type="EC" id="3.1.3.10" evidence="1"/>
<keyword evidence="1" id="KW-0378">Hydrolase</keyword>
<dbReference type="Pfam" id="PF00328">
    <property type="entry name" value="His_Phos_2"/>
    <property type="match status" value="1"/>
</dbReference>
<dbReference type="InterPro" id="IPR000560">
    <property type="entry name" value="His_Pase_clade-2"/>
</dbReference>
<dbReference type="InterPro" id="IPR029033">
    <property type="entry name" value="His_PPase_superfam"/>
</dbReference>
<dbReference type="PROSITE" id="PS00778">
    <property type="entry name" value="HIS_ACID_PHOSPHAT_2"/>
    <property type="match status" value="1"/>
</dbReference>
<accession>A0A2X3CEJ2</accession>
<dbReference type="SUPFAM" id="SSF53254">
    <property type="entry name" value="Phosphoglycerate mutase-like"/>
    <property type="match status" value="1"/>
</dbReference>
<dbReference type="GO" id="GO:0008877">
    <property type="term" value="F:glucose-1-phosphatase activity"/>
    <property type="evidence" value="ECO:0007669"/>
    <property type="project" value="UniProtKB-EC"/>
</dbReference>
<protein>
    <submittedName>
        <fullName evidence="1">Glucose-1-phosphatase</fullName>
        <ecNumber evidence="1">3.1.3.10</ecNumber>
    </submittedName>
</protein>
<dbReference type="EMBL" id="UASO01000003">
    <property type="protein sequence ID" value="SQC10286.1"/>
    <property type="molecule type" value="Genomic_DNA"/>
</dbReference>
<name>A0A2X3CEJ2_KLEPN</name>
<evidence type="ECO:0000313" key="2">
    <source>
        <dbReference type="Proteomes" id="UP000250675"/>
    </source>
</evidence>
<gene>
    <name evidence="1" type="primary">agp_2</name>
    <name evidence="1" type="ORF">NCTC9645_00382</name>
</gene>
<organism evidence="1 2">
    <name type="scientific">Klebsiella pneumoniae</name>
    <dbReference type="NCBI Taxonomy" id="573"/>
    <lineage>
        <taxon>Bacteria</taxon>
        <taxon>Pseudomonadati</taxon>
        <taxon>Pseudomonadota</taxon>
        <taxon>Gammaproteobacteria</taxon>
        <taxon>Enterobacterales</taxon>
        <taxon>Enterobacteriaceae</taxon>
        <taxon>Klebsiella/Raoultella group</taxon>
        <taxon>Klebsiella</taxon>
        <taxon>Klebsiella pneumoniae complex</taxon>
    </lineage>
</organism>
<dbReference type="Gene3D" id="3.40.50.1240">
    <property type="entry name" value="Phosphoglycerate mutase-like"/>
    <property type="match status" value="1"/>
</dbReference>
<dbReference type="AlphaFoldDB" id="A0A2X3CEJ2"/>
<reference evidence="1 2" key="1">
    <citation type="submission" date="2018-06" db="EMBL/GenBank/DDBJ databases">
        <authorList>
            <consortium name="Pathogen Informatics"/>
            <person name="Doyle S."/>
        </authorList>
    </citation>
    <scope>NUCLEOTIDE SEQUENCE [LARGE SCALE GENOMIC DNA]</scope>
    <source>
        <strain evidence="1 2">NCTC9645</strain>
    </source>
</reference>
<sequence>MGNSLVDAFTLQYYEGFPKDQVAWGEIASDKQWQVLSKLKNGYQDSLFTSVAVAQNVAKPLVKYIDNALVGEGASKAKVTLLVGHDSNIASLLTALDFKPYQLPGQYERTPIGGKLLFQRWHDSAGNRDLMKIEYVYQSTEQLRNADALTLQTPPQRVTLALNGCPVDDQGFCPLETFKKVINEAAK</sequence>
<evidence type="ECO:0000313" key="1">
    <source>
        <dbReference type="EMBL" id="SQC10286.1"/>
    </source>
</evidence>
<dbReference type="CDD" id="cd07061">
    <property type="entry name" value="HP_HAP_like"/>
    <property type="match status" value="1"/>
</dbReference>